<keyword evidence="2" id="KW-1185">Reference proteome</keyword>
<feature type="non-terminal residue" evidence="1">
    <location>
        <position position="1"/>
    </location>
</feature>
<gene>
    <name evidence="1" type="ORF">RPERSI_LOCUS26417</name>
</gene>
<sequence length="199" mass="22209">DHHQYKVINLQEKRMIPLMDYADAGIEQFRPIITIISDKEFLLVSPLNSGHFMSFGCDPVRGTLEWQSFPRAIGVDYPYSVALLRNNTIEIHNIIDQQLVQRVTLSSKTKTLSTGPGIKVRVAGLMDRLKLGNVLSKLNNDVQSSQSGEDLRNGLSNSFSAVPTRLIMAGSECIMALVTTPLVLQALFRLANYYISIRS</sequence>
<dbReference type="Proteomes" id="UP000789920">
    <property type="component" value="Unassembled WGS sequence"/>
</dbReference>
<feature type="non-terminal residue" evidence="1">
    <location>
        <position position="199"/>
    </location>
</feature>
<reference evidence="1" key="1">
    <citation type="submission" date="2021-06" db="EMBL/GenBank/DDBJ databases">
        <authorList>
            <person name="Kallberg Y."/>
            <person name="Tangrot J."/>
            <person name="Rosling A."/>
        </authorList>
    </citation>
    <scope>NUCLEOTIDE SEQUENCE</scope>
    <source>
        <strain evidence="1">MA461A</strain>
    </source>
</reference>
<protein>
    <submittedName>
        <fullName evidence="1">27250_t:CDS:1</fullName>
    </submittedName>
</protein>
<comment type="caution">
    <text evidence="1">The sequence shown here is derived from an EMBL/GenBank/DDBJ whole genome shotgun (WGS) entry which is preliminary data.</text>
</comment>
<name>A0ACA9S3R7_9GLOM</name>
<proteinExistence type="predicted"/>
<evidence type="ECO:0000313" key="2">
    <source>
        <dbReference type="Proteomes" id="UP000789920"/>
    </source>
</evidence>
<dbReference type="EMBL" id="CAJVQC010090106">
    <property type="protein sequence ID" value="CAG8825158.1"/>
    <property type="molecule type" value="Genomic_DNA"/>
</dbReference>
<accession>A0ACA9S3R7</accession>
<evidence type="ECO:0000313" key="1">
    <source>
        <dbReference type="EMBL" id="CAG8825158.1"/>
    </source>
</evidence>
<organism evidence="1 2">
    <name type="scientific">Racocetra persica</name>
    <dbReference type="NCBI Taxonomy" id="160502"/>
    <lineage>
        <taxon>Eukaryota</taxon>
        <taxon>Fungi</taxon>
        <taxon>Fungi incertae sedis</taxon>
        <taxon>Mucoromycota</taxon>
        <taxon>Glomeromycotina</taxon>
        <taxon>Glomeromycetes</taxon>
        <taxon>Diversisporales</taxon>
        <taxon>Gigasporaceae</taxon>
        <taxon>Racocetra</taxon>
    </lineage>
</organism>